<evidence type="ECO:0000256" key="3">
    <source>
        <dbReference type="ARBA" id="ARBA00023326"/>
    </source>
</evidence>
<organism evidence="5 6">
    <name type="scientific">Mucisphaera calidilacus</name>
    <dbReference type="NCBI Taxonomy" id="2527982"/>
    <lineage>
        <taxon>Bacteria</taxon>
        <taxon>Pseudomonadati</taxon>
        <taxon>Planctomycetota</taxon>
        <taxon>Phycisphaerae</taxon>
        <taxon>Phycisphaerales</taxon>
        <taxon>Phycisphaeraceae</taxon>
        <taxon>Mucisphaera</taxon>
    </lineage>
</organism>
<dbReference type="GO" id="GO:0004553">
    <property type="term" value="F:hydrolase activity, hydrolyzing O-glycosyl compounds"/>
    <property type="evidence" value="ECO:0007669"/>
    <property type="project" value="InterPro"/>
</dbReference>
<dbReference type="Gene3D" id="3.20.20.80">
    <property type="entry name" value="Glycosidases"/>
    <property type="match status" value="1"/>
</dbReference>
<dbReference type="KEGG" id="mcad:Pan265_18120"/>
<dbReference type="OrthoDB" id="290971at2"/>
<dbReference type="SUPFAM" id="SSF51445">
    <property type="entry name" value="(Trans)glycosidases"/>
    <property type="match status" value="1"/>
</dbReference>
<dbReference type="InterPro" id="IPR017853">
    <property type="entry name" value="GH"/>
</dbReference>
<evidence type="ECO:0000256" key="1">
    <source>
        <dbReference type="ARBA" id="ARBA00022801"/>
    </source>
</evidence>
<evidence type="ECO:0000259" key="4">
    <source>
        <dbReference type="Pfam" id="PF00331"/>
    </source>
</evidence>
<feature type="domain" description="GH10" evidence="4">
    <location>
        <begin position="208"/>
        <end position="290"/>
    </location>
</feature>
<evidence type="ECO:0000313" key="5">
    <source>
        <dbReference type="EMBL" id="QDU71953.1"/>
    </source>
</evidence>
<dbReference type="EMBL" id="CP036280">
    <property type="protein sequence ID" value="QDU71953.1"/>
    <property type="molecule type" value="Genomic_DNA"/>
</dbReference>
<accession>A0A518BY99</accession>
<proteinExistence type="predicted"/>
<dbReference type="Pfam" id="PF00331">
    <property type="entry name" value="Glyco_hydro_10"/>
    <property type="match status" value="1"/>
</dbReference>
<keyword evidence="6" id="KW-1185">Reference proteome</keyword>
<keyword evidence="1 5" id="KW-0378">Hydrolase</keyword>
<dbReference type="RefSeq" id="WP_145446144.1">
    <property type="nucleotide sequence ID" value="NZ_CP036280.1"/>
</dbReference>
<name>A0A518BY99_9BACT</name>
<protein>
    <submittedName>
        <fullName evidence="5">Glycosyl hydrolase family 10</fullName>
    </submittedName>
</protein>
<keyword evidence="3" id="KW-0624">Polysaccharide degradation</keyword>
<evidence type="ECO:0000256" key="2">
    <source>
        <dbReference type="ARBA" id="ARBA00023277"/>
    </source>
</evidence>
<keyword evidence="2" id="KW-0119">Carbohydrate metabolism</keyword>
<sequence length="506" mass="56684">MLRFYLPLSDTFGQEWITRNAHAIGPDSHPLRATISLEEGVLTVDRRDLVATAVALLYPVGELGQLTLQTCLLPDRDHPYRLSIELARHRLMNLYALLEEWAMFDLPQDHPVHRRAREARQAFIEALCVVHDDPAAADHHAHNALIAAIDASEELALAHAELLLERRIQTGKLPPHALGIGVPLAHASDHAMKILAGVGSLVALQCPWNALAPEEDGNRWDDMDRWVDWASERNIPLAAGPLISFETGHVPDWVYIWEHDFETIRDLIYDHVERVVTRYKDRVAVWNVVSGLHVNQNFPFSFDQVMDITRTATRLVKRIQPVSRALIGLRQPFGEYFAANVRSIPPALYADLVVQAGNVFDGFSLQILMGQAQPGQFCRDLMQLATLIDRYGALGKPLQVVIGVPSSPVTSEMINDTDSDLPADSECGIWRRPWNATVQGHWLEAVTQIAASRPFVETVLWKEVVDHPDMSLPLAGLLAENLEPKPAAARLLELRKRFNLQPQQPA</sequence>
<dbReference type="AlphaFoldDB" id="A0A518BY99"/>
<reference evidence="5 6" key="1">
    <citation type="submission" date="2019-02" db="EMBL/GenBank/DDBJ databases">
        <title>Deep-cultivation of Planctomycetes and their phenomic and genomic characterization uncovers novel biology.</title>
        <authorList>
            <person name="Wiegand S."/>
            <person name="Jogler M."/>
            <person name="Boedeker C."/>
            <person name="Pinto D."/>
            <person name="Vollmers J."/>
            <person name="Rivas-Marin E."/>
            <person name="Kohn T."/>
            <person name="Peeters S.H."/>
            <person name="Heuer A."/>
            <person name="Rast P."/>
            <person name="Oberbeckmann S."/>
            <person name="Bunk B."/>
            <person name="Jeske O."/>
            <person name="Meyerdierks A."/>
            <person name="Storesund J.E."/>
            <person name="Kallscheuer N."/>
            <person name="Luecker S."/>
            <person name="Lage O.M."/>
            <person name="Pohl T."/>
            <person name="Merkel B.J."/>
            <person name="Hornburger P."/>
            <person name="Mueller R.-W."/>
            <person name="Bruemmer F."/>
            <person name="Labrenz M."/>
            <person name="Spormann A.M."/>
            <person name="Op den Camp H."/>
            <person name="Overmann J."/>
            <person name="Amann R."/>
            <person name="Jetten M.S.M."/>
            <person name="Mascher T."/>
            <person name="Medema M.H."/>
            <person name="Devos D.P."/>
            <person name="Kaster A.-K."/>
            <person name="Ovreas L."/>
            <person name="Rohde M."/>
            <person name="Galperin M.Y."/>
            <person name="Jogler C."/>
        </authorList>
    </citation>
    <scope>NUCLEOTIDE SEQUENCE [LARGE SCALE GENOMIC DNA]</scope>
    <source>
        <strain evidence="5 6">Pan265</strain>
    </source>
</reference>
<dbReference type="GO" id="GO:0000272">
    <property type="term" value="P:polysaccharide catabolic process"/>
    <property type="evidence" value="ECO:0007669"/>
    <property type="project" value="UniProtKB-KW"/>
</dbReference>
<dbReference type="InterPro" id="IPR001000">
    <property type="entry name" value="GH10_dom"/>
</dbReference>
<dbReference type="Proteomes" id="UP000320386">
    <property type="component" value="Chromosome"/>
</dbReference>
<gene>
    <name evidence="5" type="ORF">Pan265_18120</name>
</gene>
<evidence type="ECO:0000313" key="6">
    <source>
        <dbReference type="Proteomes" id="UP000320386"/>
    </source>
</evidence>